<reference evidence="1 2" key="1">
    <citation type="submission" date="2011-11" db="EMBL/GenBank/DDBJ databases">
        <title>Improved High-Quality Draft sequence of Beggiatoa alba B18lD.</title>
        <authorList>
            <consortium name="US DOE Joint Genome Institute"/>
            <person name="Lucas S."/>
            <person name="Han J."/>
            <person name="Lapidus A."/>
            <person name="Cheng J.-F."/>
            <person name="Goodwin L."/>
            <person name="Pitluck S."/>
            <person name="Peters L."/>
            <person name="Mikhailova N."/>
            <person name="Held B."/>
            <person name="Detter J.C."/>
            <person name="Han C."/>
            <person name="Tapia R."/>
            <person name="Land M."/>
            <person name="Hauser L."/>
            <person name="Kyrpides N."/>
            <person name="Ivanova N."/>
            <person name="Pagani I."/>
            <person name="Samuel K."/>
            <person name="Teske A."/>
            <person name="Mueller J."/>
            <person name="Woyke T."/>
        </authorList>
    </citation>
    <scope>NUCLEOTIDE SEQUENCE [LARGE SCALE GENOMIC DNA]</scope>
    <source>
        <strain evidence="1 2">B18LD</strain>
    </source>
</reference>
<sequence>MSSKVFRDKVFPPHVSDLMSLMHMVVFEGTDGEERWTTYLTLEEKECVALGLAKYYQCEHCIEHHTKVIQKLGHVDEDTLNRNMNSLVLFLRTDIERISDTERNRWIQAWQEYALKIGMKRGDENIPYLIGLAVGIARDDSFLIQFCGDMVKKILLERGIEPRAAIGELESVVIFMKAASSKNRVASKIETLFV</sequence>
<dbReference type="eggNOG" id="ENOG502Z89Z">
    <property type="taxonomic scope" value="Bacteria"/>
</dbReference>
<accession>I3CEM0</accession>
<evidence type="ECO:0000313" key="2">
    <source>
        <dbReference type="Proteomes" id="UP000005744"/>
    </source>
</evidence>
<dbReference type="InterPro" id="IPR029032">
    <property type="entry name" value="AhpD-like"/>
</dbReference>
<evidence type="ECO:0008006" key="3">
    <source>
        <dbReference type="Google" id="ProtNLM"/>
    </source>
</evidence>
<protein>
    <recommendedName>
        <fullName evidence="3">Carboxymuconolactone decarboxylase-like domain-containing protein</fullName>
    </recommendedName>
</protein>
<dbReference type="SUPFAM" id="SSF69118">
    <property type="entry name" value="AhpD-like"/>
    <property type="match status" value="1"/>
</dbReference>
<evidence type="ECO:0000313" key="1">
    <source>
        <dbReference type="EMBL" id="EIJ42063.1"/>
    </source>
</evidence>
<dbReference type="STRING" id="395493.BegalDRAFT_1161"/>
<dbReference type="AlphaFoldDB" id="I3CEM0"/>
<keyword evidence="2" id="KW-1185">Reference proteome</keyword>
<organism evidence="1 2">
    <name type="scientific">Beggiatoa alba B18LD</name>
    <dbReference type="NCBI Taxonomy" id="395493"/>
    <lineage>
        <taxon>Bacteria</taxon>
        <taxon>Pseudomonadati</taxon>
        <taxon>Pseudomonadota</taxon>
        <taxon>Gammaproteobacteria</taxon>
        <taxon>Thiotrichales</taxon>
        <taxon>Thiotrichaceae</taxon>
        <taxon>Beggiatoa</taxon>
    </lineage>
</organism>
<proteinExistence type="predicted"/>
<dbReference type="EMBL" id="JH600070">
    <property type="protein sequence ID" value="EIJ42063.1"/>
    <property type="molecule type" value="Genomic_DNA"/>
</dbReference>
<name>I3CEM0_9GAMM</name>
<gene>
    <name evidence="1" type="ORF">BegalDRAFT_1161</name>
</gene>
<dbReference type="Proteomes" id="UP000005744">
    <property type="component" value="Unassembled WGS sequence"/>
</dbReference>
<dbReference type="RefSeq" id="WP_002684629.1">
    <property type="nucleotide sequence ID" value="NZ_JH600070.1"/>
</dbReference>
<dbReference type="HOGENOM" id="CLU_1369715_0_0_6"/>